<dbReference type="Pfam" id="PF10636">
    <property type="entry name" value="hemP"/>
    <property type="match status" value="1"/>
</dbReference>
<dbReference type="AlphaFoldDB" id="A0A6M4GUS5"/>
<dbReference type="EMBL" id="CP053069">
    <property type="protein sequence ID" value="QJR11070.1"/>
    <property type="molecule type" value="Genomic_DNA"/>
</dbReference>
<sequence>MSSMLPTSPAPAPMLDSPPTPVVESTSLLKGRPEVVILHNGREYRLRHTRLGKLILTA</sequence>
<dbReference type="Gene3D" id="2.10.70.10">
    <property type="entry name" value="Complement Module, domain 1"/>
    <property type="match status" value="1"/>
</dbReference>
<feature type="compositionally biased region" description="Pro residues" evidence="1">
    <location>
        <begin position="8"/>
        <end position="21"/>
    </location>
</feature>
<reference evidence="2 3" key="1">
    <citation type="submission" date="2020-04" db="EMBL/GenBank/DDBJ databases">
        <title>Usitatibacter rugosus gen. nov., sp. nov. and Usitatibacter palustris sp. nov., novel members of Usitatibacteraceae fam. nov. within the order Nitrosomonadales isolated from soil.</title>
        <authorList>
            <person name="Huber K.J."/>
            <person name="Neumann-Schaal M."/>
            <person name="Geppert A."/>
            <person name="Luckner M."/>
            <person name="Wanner G."/>
            <person name="Overmann J."/>
        </authorList>
    </citation>
    <scope>NUCLEOTIDE SEQUENCE [LARGE SCALE GENOMIC DNA]</scope>
    <source>
        <strain evidence="2 3">0125_3</strain>
    </source>
</reference>
<feature type="region of interest" description="Disordered" evidence="1">
    <location>
        <begin position="1"/>
        <end position="26"/>
    </location>
</feature>
<proteinExistence type="predicted"/>
<evidence type="ECO:0000313" key="3">
    <source>
        <dbReference type="Proteomes" id="UP000501534"/>
    </source>
</evidence>
<gene>
    <name evidence="2" type="ORF">DSM104443_02141</name>
</gene>
<accession>A0A6M4GUS5</accession>
<dbReference type="Proteomes" id="UP000501534">
    <property type="component" value="Chromosome"/>
</dbReference>
<evidence type="ECO:0000256" key="1">
    <source>
        <dbReference type="SAM" id="MobiDB-lite"/>
    </source>
</evidence>
<dbReference type="InterPro" id="IPR019600">
    <property type="entry name" value="Hemin_uptake_protein_HemP"/>
</dbReference>
<evidence type="ECO:0008006" key="4">
    <source>
        <dbReference type="Google" id="ProtNLM"/>
    </source>
</evidence>
<dbReference type="KEGG" id="uru:DSM104443_02141"/>
<dbReference type="RefSeq" id="WP_171092092.1">
    <property type="nucleotide sequence ID" value="NZ_CP053069.1"/>
</dbReference>
<organism evidence="2 3">
    <name type="scientific">Usitatibacter rugosus</name>
    <dbReference type="NCBI Taxonomy" id="2732067"/>
    <lineage>
        <taxon>Bacteria</taxon>
        <taxon>Pseudomonadati</taxon>
        <taxon>Pseudomonadota</taxon>
        <taxon>Betaproteobacteria</taxon>
        <taxon>Nitrosomonadales</taxon>
        <taxon>Usitatibacteraceae</taxon>
        <taxon>Usitatibacter</taxon>
    </lineage>
</organism>
<name>A0A6M4GUS5_9PROT</name>
<protein>
    <recommendedName>
        <fullName evidence="4">Hemin uptake protein HemP</fullName>
    </recommendedName>
</protein>
<evidence type="ECO:0000313" key="2">
    <source>
        <dbReference type="EMBL" id="QJR11070.1"/>
    </source>
</evidence>
<keyword evidence="3" id="KW-1185">Reference proteome</keyword>